<sequence length="136" mass="15276">MRNKHGHFIWAISFPVISSSVDEAELLALTTTTEWAMAKGLSNFQVETGSPSTLSLIFDNNFSGGMGFLRTFCEQTKRSGVLFGHTLRKGNGLTRVLTDPINCPAQLRSYTLLDMLPSSARHIYYTHLFGFPYFIY</sequence>
<organism evidence="2 3">
    <name type="scientific">Cuscuta europaea</name>
    <name type="common">European dodder</name>
    <dbReference type="NCBI Taxonomy" id="41803"/>
    <lineage>
        <taxon>Eukaryota</taxon>
        <taxon>Viridiplantae</taxon>
        <taxon>Streptophyta</taxon>
        <taxon>Embryophyta</taxon>
        <taxon>Tracheophyta</taxon>
        <taxon>Spermatophyta</taxon>
        <taxon>Magnoliopsida</taxon>
        <taxon>eudicotyledons</taxon>
        <taxon>Gunneridae</taxon>
        <taxon>Pentapetalae</taxon>
        <taxon>asterids</taxon>
        <taxon>lamiids</taxon>
        <taxon>Solanales</taxon>
        <taxon>Convolvulaceae</taxon>
        <taxon>Cuscuteae</taxon>
        <taxon>Cuscuta</taxon>
        <taxon>Cuscuta subgen. Cuscuta</taxon>
    </lineage>
</organism>
<proteinExistence type="predicted"/>
<evidence type="ECO:0000313" key="2">
    <source>
        <dbReference type="EMBL" id="CAH9090379.1"/>
    </source>
</evidence>
<evidence type="ECO:0008006" key="4">
    <source>
        <dbReference type="Google" id="ProtNLM"/>
    </source>
</evidence>
<dbReference type="AlphaFoldDB" id="A0A9P0Z5T7"/>
<evidence type="ECO:0000256" key="1">
    <source>
        <dbReference type="SAM" id="SignalP"/>
    </source>
</evidence>
<protein>
    <recommendedName>
        <fullName evidence="4">RNase H type-1 domain-containing protein</fullName>
    </recommendedName>
</protein>
<comment type="caution">
    <text evidence="2">The sequence shown here is derived from an EMBL/GenBank/DDBJ whole genome shotgun (WGS) entry which is preliminary data.</text>
</comment>
<evidence type="ECO:0000313" key="3">
    <source>
        <dbReference type="Proteomes" id="UP001152484"/>
    </source>
</evidence>
<feature type="chain" id="PRO_5040447447" description="RNase H type-1 domain-containing protein" evidence="1">
    <location>
        <begin position="20"/>
        <end position="136"/>
    </location>
</feature>
<feature type="signal peptide" evidence="1">
    <location>
        <begin position="1"/>
        <end position="19"/>
    </location>
</feature>
<dbReference type="Proteomes" id="UP001152484">
    <property type="component" value="Unassembled WGS sequence"/>
</dbReference>
<name>A0A9P0Z5T7_CUSEU</name>
<gene>
    <name evidence="2" type="ORF">CEURO_LOCUS11223</name>
</gene>
<reference evidence="2" key="1">
    <citation type="submission" date="2022-07" db="EMBL/GenBank/DDBJ databases">
        <authorList>
            <person name="Macas J."/>
            <person name="Novak P."/>
            <person name="Neumann P."/>
        </authorList>
    </citation>
    <scope>NUCLEOTIDE SEQUENCE</scope>
</reference>
<dbReference type="EMBL" id="CAMAPE010000023">
    <property type="protein sequence ID" value="CAH9090379.1"/>
    <property type="molecule type" value="Genomic_DNA"/>
</dbReference>
<keyword evidence="3" id="KW-1185">Reference proteome</keyword>
<keyword evidence="1" id="KW-0732">Signal</keyword>
<accession>A0A9P0Z5T7</accession>